<reference evidence="2" key="1">
    <citation type="submission" date="2018-05" db="EMBL/GenBank/DDBJ databases">
        <authorList>
            <person name="Lanie J.A."/>
            <person name="Ng W.-L."/>
            <person name="Kazmierczak K.M."/>
            <person name="Andrzejewski T.M."/>
            <person name="Davidsen T.M."/>
            <person name="Wayne K.J."/>
            <person name="Tettelin H."/>
            <person name="Glass J.I."/>
            <person name="Rusch D."/>
            <person name="Podicherti R."/>
            <person name="Tsui H.-C.T."/>
            <person name="Winkler M.E."/>
        </authorList>
    </citation>
    <scope>NUCLEOTIDE SEQUENCE</scope>
</reference>
<sequence length="27" mass="3032">MTFPALKDISGGREYEQRDGEASNQEC</sequence>
<dbReference type="AlphaFoldDB" id="A0A382AJ50"/>
<name>A0A382AJ50_9ZZZZ</name>
<accession>A0A382AJ50</accession>
<evidence type="ECO:0000313" key="2">
    <source>
        <dbReference type="EMBL" id="SVB01023.1"/>
    </source>
</evidence>
<organism evidence="2">
    <name type="scientific">marine metagenome</name>
    <dbReference type="NCBI Taxonomy" id="408172"/>
    <lineage>
        <taxon>unclassified sequences</taxon>
        <taxon>metagenomes</taxon>
        <taxon>ecological metagenomes</taxon>
    </lineage>
</organism>
<feature type="compositionally biased region" description="Basic and acidic residues" evidence="1">
    <location>
        <begin position="10"/>
        <end position="21"/>
    </location>
</feature>
<protein>
    <submittedName>
        <fullName evidence="2">Uncharacterized protein</fullName>
    </submittedName>
</protein>
<feature type="region of interest" description="Disordered" evidence="1">
    <location>
        <begin position="1"/>
        <end position="27"/>
    </location>
</feature>
<proteinExistence type="predicted"/>
<dbReference type="EMBL" id="UINC01025439">
    <property type="protein sequence ID" value="SVB01023.1"/>
    <property type="molecule type" value="Genomic_DNA"/>
</dbReference>
<evidence type="ECO:0000256" key="1">
    <source>
        <dbReference type="SAM" id="MobiDB-lite"/>
    </source>
</evidence>
<gene>
    <name evidence="2" type="ORF">METZ01_LOCUS153877</name>
</gene>